<proteinExistence type="predicted"/>
<evidence type="ECO:0000313" key="1">
    <source>
        <dbReference type="EMBL" id="MFI1962841.1"/>
    </source>
</evidence>
<protein>
    <submittedName>
        <fullName evidence="1">Uncharacterized protein</fullName>
    </submittedName>
</protein>
<reference evidence="1 2" key="1">
    <citation type="submission" date="2024-10" db="EMBL/GenBank/DDBJ databases">
        <title>The Natural Products Discovery Center: Release of the First 8490 Sequenced Strains for Exploring Actinobacteria Biosynthetic Diversity.</title>
        <authorList>
            <person name="Kalkreuter E."/>
            <person name="Kautsar S.A."/>
            <person name="Yang D."/>
            <person name="Bader C.D."/>
            <person name="Teijaro C.N."/>
            <person name="Fluegel L."/>
            <person name="Davis C.M."/>
            <person name="Simpson J.R."/>
            <person name="Lauterbach L."/>
            <person name="Steele A.D."/>
            <person name="Gui C."/>
            <person name="Meng S."/>
            <person name="Li G."/>
            <person name="Viehrig K."/>
            <person name="Ye F."/>
            <person name="Su P."/>
            <person name="Kiefer A.F."/>
            <person name="Nichols A."/>
            <person name="Cepeda A.J."/>
            <person name="Yan W."/>
            <person name="Fan B."/>
            <person name="Jiang Y."/>
            <person name="Adhikari A."/>
            <person name="Zheng C.-J."/>
            <person name="Schuster L."/>
            <person name="Cowan T.M."/>
            <person name="Smanski M.J."/>
            <person name="Chevrette M.G."/>
            <person name="De Carvalho L.P.S."/>
            <person name="Shen B."/>
        </authorList>
    </citation>
    <scope>NUCLEOTIDE SEQUENCE [LARGE SCALE GENOMIC DNA]</scope>
    <source>
        <strain evidence="1 2">NPDC020327</strain>
    </source>
</reference>
<name>A0ABW7UMM2_9ACTN</name>
<gene>
    <name evidence="1" type="ORF">ACH429_01625</name>
</gene>
<dbReference type="InterPro" id="IPR011050">
    <property type="entry name" value="Pectin_lyase_fold/virulence"/>
</dbReference>
<dbReference type="Proteomes" id="UP001611548">
    <property type="component" value="Unassembled WGS sequence"/>
</dbReference>
<organism evidence="1 2">
    <name type="scientific">Streptomyces pathocidini</name>
    <dbReference type="NCBI Taxonomy" id="1650571"/>
    <lineage>
        <taxon>Bacteria</taxon>
        <taxon>Bacillati</taxon>
        <taxon>Actinomycetota</taxon>
        <taxon>Actinomycetes</taxon>
        <taxon>Kitasatosporales</taxon>
        <taxon>Streptomycetaceae</taxon>
        <taxon>Streptomyces</taxon>
    </lineage>
</organism>
<keyword evidence="2" id="KW-1185">Reference proteome</keyword>
<accession>A0ABW7UMM2</accession>
<dbReference type="SUPFAM" id="SSF51126">
    <property type="entry name" value="Pectin lyase-like"/>
    <property type="match status" value="1"/>
</dbReference>
<evidence type="ECO:0000313" key="2">
    <source>
        <dbReference type="Proteomes" id="UP001611548"/>
    </source>
</evidence>
<dbReference type="EMBL" id="JBIRWE010000001">
    <property type="protein sequence ID" value="MFI1962841.1"/>
    <property type="molecule type" value="Genomic_DNA"/>
</dbReference>
<sequence length="197" mass="19453">MQFVPCSETALVNAIDAANLMGGDNLALTPGCTYRLTQAHGDGVNGPTGLPDITTPISMSGLGTEITRAAGAPAFRILEVNGSSYGGDGNLVLNAITVGGGSAPFPNVGGGIANLGGVVQLNAVTLSDNTATAGGALYNDIGATVFVAGFVLRNTATTGGGIYRNSGAVSITPVATIFANNFPDNCAPPNSVPLCPA</sequence>
<comment type="caution">
    <text evidence="1">The sequence shown here is derived from an EMBL/GenBank/DDBJ whole genome shotgun (WGS) entry which is preliminary data.</text>
</comment>
<dbReference type="RefSeq" id="WP_240483480.1">
    <property type="nucleotide sequence ID" value="NZ_JBIRWE010000001.1"/>
</dbReference>